<proteinExistence type="predicted"/>
<sequence>MRQACGSYMYVSAPKQCNLGLQWVDCPLVPTWLSSKSHEAFRDDQKERFSFAENVYELHSVSQLRTPLRLVAGLVGMGYKAETCSSATKTILGCFTEIIQLPLDVSLSRAEKSCGRGLLKRKEKSRRLVVDRNVPKRETFWCQLPPTTYISTTGNKMLGIKRT</sequence>
<dbReference type="GeneID" id="54453593"/>
<protein>
    <submittedName>
        <fullName evidence="1 3">Uncharacterized protein</fullName>
    </submittedName>
</protein>
<dbReference type="EMBL" id="MU003711">
    <property type="protein sequence ID" value="KAF2804755.1"/>
    <property type="molecule type" value="Genomic_DNA"/>
</dbReference>
<dbReference type="RefSeq" id="XP_033571719.1">
    <property type="nucleotide sequence ID" value="XM_033712700.1"/>
</dbReference>
<dbReference type="Proteomes" id="UP000504636">
    <property type="component" value="Unplaced"/>
</dbReference>
<name>A0A6A6Y9F3_9PEZI</name>
<organism evidence="1">
    <name type="scientific">Mytilinidion resinicola</name>
    <dbReference type="NCBI Taxonomy" id="574789"/>
    <lineage>
        <taxon>Eukaryota</taxon>
        <taxon>Fungi</taxon>
        <taxon>Dikarya</taxon>
        <taxon>Ascomycota</taxon>
        <taxon>Pezizomycotina</taxon>
        <taxon>Dothideomycetes</taxon>
        <taxon>Pleosporomycetidae</taxon>
        <taxon>Mytilinidiales</taxon>
        <taxon>Mytilinidiaceae</taxon>
        <taxon>Mytilinidion</taxon>
    </lineage>
</organism>
<dbReference type="AlphaFoldDB" id="A0A6A6Y9F3"/>
<reference evidence="1 3" key="1">
    <citation type="journal article" date="2020" name="Stud. Mycol.">
        <title>101 Dothideomycetes genomes: a test case for predicting lifestyles and emergence of pathogens.</title>
        <authorList>
            <person name="Haridas S."/>
            <person name="Albert R."/>
            <person name="Binder M."/>
            <person name="Bloem J."/>
            <person name="Labutti K."/>
            <person name="Salamov A."/>
            <person name="Andreopoulos B."/>
            <person name="Baker S."/>
            <person name="Barry K."/>
            <person name="Bills G."/>
            <person name="Bluhm B."/>
            <person name="Cannon C."/>
            <person name="Castanera R."/>
            <person name="Culley D."/>
            <person name="Daum C."/>
            <person name="Ezra D."/>
            <person name="Gonzalez J."/>
            <person name="Henrissat B."/>
            <person name="Kuo A."/>
            <person name="Liang C."/>
            <person name="Lipzen A."/>
            <person name="Lutzoni F."/>
            <person name="Magnuson J."/>
            <person name="Mondo S."/>
            <person name="Nolan M."/>
            <person name="Ohm R."/>
            <person name="Pangilinan J."/>
            <person name="Park H.-J."/>
            <person name="Ramirez L."/>
            <person name="Alfaro M."/>
            <person name="Sun H."/>
            <person name="Tritt A."/>
            <person name="Yoshinaga Y."/>
            <person name="Zwiers L.-H."/>
            <person name="Turgeon B."/>
            <person name="Goodwin S."/>
            <person name="Spatafora J."/>
            <person name="Crous P."/>
            <person name="Grigoriev I."/>
        </authorList>
    </citation>
    <scope>NUCLEOTIDE SEQUENCE</scope>
    <source>
        <strain evidence="1 3">CBS 304.34</strain>
    </source>
</reference>
<evidence type="ECO:0000313" key="2">
    <source>
        <dbReference type="Proteomes" id="UP000504636"/>
    </source>
</evidence>
<reference evidence="3" key="2">
    <citation type="submission" date="2020-04" db="EMBL/GenBank/DDBJ databases">
        <authorList>
            <consortium name="NCBI Genome Project"/>
        </authorList>
    </citation>
    <scope>NUCLEOTIDE SEQUENCE</scope>
    <source>
        <strain evidence="3">CBS 304.34</strain>
    </source>
</reference>
<keyword evidence="2" id="KW-1185">Reference proteome</keyword>
<evidence type="ECO:0000313" key="1">
    <source>
        <dbReference type="EMBL" id="KAF2804755.1"/>
    </source>
</evidence>
<evidence type="ECO:0000313" key="3">
    <source>
        <dbReference type="RefSeq" id="XP_033571719.1"/>
    </source>
</evidence>
<accession>A0A6A6Y9F3</accession>
<reference evidence="3" key="3">
    <citation type="submission" date="2025-04" db="UniProtKB">
        <authorList>
            <consortium name="RefSeq"/>
        </authorList>
    </citation>
    <scope>IDENTIFICATION</scope>
    <source>
        <strain evidence="3">CBS 304.34</strain>
    </source>
</reference>
<gene>
    <name evidence="1 3" type="ORF">BDZ99DRAFT_142399</name>
</gene>